<protein>
    <submittedName>
        <fullName evidence="1">Uncharacterized protein</fullName>
    </submittedName>
</protein>
<evidence type="ECO:0000313" key="1">
    <source>
        <dbReference type="EMBL" id="CAE7571501.1"/>
    </source>
</evidence>
<organism evidence="1 2">
    <name type="scientific">Symbiodinium natans</name>
    <dbReference type="NCBI Taxonomy" id="878477"/>
    <lineage>
        <taxon>Eukaryota</taxon>
        <taxon>Sar</taxon>
        <taxon>Alveolata</taxon>
        <taxon>Dinophyceae</taxon>
        <taxon>Suessiales</taxon>
        <taxon>Symbiodiniaceae</taxon>
        <taxon>Symbiodinium</taxon>
    </lineage>
</organism>
<keyword evidence="2" id="KW-1185">Reference proteome</keyword>
<gene>
    <name evidence="1" type="ORF">SNAT2548_LOCUS32556</name>
</gene>
<dbReference type="AlphaFoldDB" id="A0A812UN88"/>
<dbReference type="EMBL" id="CAJNDS010002715">
    <property type="protein sequence ID" value="CAE7571501.1"/>
    <property type="molecule type" value="Genomic_DNA"/>
</dbReference>
<proteinExistence type="predicted"/>
<comment type="caution">
    <text evidence="1">The sequence shown here is derived from an EMBL/GenBank/DDBJ whole genome shotgun (WGS) entry which is preliminary data.</text>
</comment>
<accession>A0A812UN88</accession>
<dbReference type="Proteomes" id="UP000604046">
    <property type="component" value="Unassembled WGS sequence"/>
</dbReference>
<evidence type="ECO:0000313" key="2">
    <source>
        <dbReference type="Proteomes" id="UP000604046"/>
    </source>
</evidence>
<reference evidence="1" key="1">
    <citation type="submission" date="2021-02" db="EMBL/GenBank/DDBJ databases">
        <authorList>
            <person name="Dougan E. K."/>
            <person name="Rhodes N."/>
            <person name="Thang M."/>
            <person name="Chan C."/>
        </authorList>
    </citation>
    <scope>NUCLEOTIDE SEQUENCE</scope>
</reference>
<name>A0A812UN88_9DINO</name>
<sequence length="161" mass="17715">MRRLPGRECQQAPEATYLPGYEQRLQKPAFLRGLRAFGFVRLLPPVWGLTSPVPEASTPAAHPLEAGGLIVGLDDGEHVSFAGTQRWRHAHSARRASAVGFSILNCLRVPSLWLAWPGTVWDPAVRFTFHCSASLSVSAAEVCHVRQWSVITYMPQASRSA</sequence>